<sequence>MAIVKQTFYDFLGATNEPFMKVTLVAFWDKNNPEAYKMIEPILEDVSEEVSNITFTQVSFERPEEIGEATFLRDMDIRTGMYGSGNLYNNEQDLENNEQDMKNNDPLILRIYLNRTIINEKIGICSKEELLEFLGESQRNKHNILELTTQNFEEKVIQAKGSVLVAFIDKNLPAVGKVLEPILEKLSEEIQGVTIAKFEFNRKEADAHDFQEKYVSYTDEFTLFRNGKYKSSQSYCTKDEIPEFLEANSFDTLHILMNINFINEGDESINDGGIPRPYGEIYIEKNAEFSIHENILVWHEQYNRKFTPLINYSVFRKVMICTSSEVNSLTFYGDVKEYDEYSANDILAYPENKVSGPPNQTIKLPGEDDKSYVTITYTVKEGVWW</sequence>
<dbReference type="InterPro" id="IPR013766">
    <property type="entry name" value="Thioredoxin_domain"/>
</dbReference>
<dbReference type="SUPFAM" id="SSF52833">
    <property type="entry name" value="Thioredoxin-like"/>
    <property type="match status" value="1"/>
</dbReference>
<evidence type="ECO:0000259" key="1">
    <source>
        <dbReference type="Pfam" id="PF00085"/>
    </source>
</evidence>
<dbReference type="InterPro" id="IPR036249">
    <property type="entry name" value="Thioredoxin-like_sf"/>
</dbReference>
<accession>J8HF16</accession>
<dbReference type="HOGENOM" id="CLU_716981_0_0_9"/>
<dbReference type="EMBL" id="AHEU01000060">
    <property type="protein sequence ID" value="EJR24480.1"/>
    <property type="molecule type" value="Genomic_DNA"/>
</dbReference>
<dbReference type="Gene3D" id="3.40.30.10">
    <property type="entry name" value="Glutaredoxin"/>
    <property type="match status" value="1"/>
</dbReference>
<dbReference type="RefSeq" id="WP_002167239.1">
    <property type="nucleotide sequence ID" value="NZ_JH792319.1"/>
</dbReference>
<reference evidence="2 3" key="1">
    <citation type="submission" date="2012-04" db="EMBL/GenBank/DDBJ databases">
        <title>The Genome Sequence of Bacillus cereus VD048.</title>
        <authorList>
            <consortium name="The Broad Institute Genome Sequencing Platform"/>
            <consortium name="The Broad Institute Genome Sequencing Center for Infectious Disease"/>
            <person name="Feldgarden M."/>
            <person name="Van der Auwera G.A."/>
            <person name="Mahillon J."/>
            <person name="Duprez V."/>
            <person name="Timmery S."/>
            <person name="Mattelet C."/>
            <person name="Dierick K."/>
            <person name="Sun M."/>
            <person name="Yu Z."/>
            <person name="Zhu L."/>
            <person name="Hu X."/>
            <person name="Shank E.B."/>
            <person name="Swiecicka I."/>
            <person name="Hansen B.M."/>
            <person name="Andrup L."/>
            <person name="Young S.K."/>
            <person name="Zeng Q."/>
            <person name="Gargeya S."/>
            <person name="Fitzgerald M."/>
            <person name="Haas B."/>
            <person name="Abouelleil A."/>
            <person name="Alvarado L."/>
            <person name="Arachchi H.M."/>
            <person name="Berlin A."/>
            <person name="Chapman S.B."/>
            <person name="Goldberg J."/>
            <person name="Griggs A."/>
            <person name="Gujja S."/>
            <person name="Hansen M."/>
            <person name="Howarth C."/>
            <person name="Imamovic A."/>
            <person name="Larimer J."/>
            <person name="McCowen C."/>
            <person name="Montmayeur A."/>
            <person name="Murphy C."/>
            <person name="Neiman D."/>
            <person name="Pearson M."/>
            <person name="Priest M."/>
            <person name="Roberts A."/>
            <person name="Saif S."/>
            <person name="Shea T."/>
            <person name="Sisk P."/>
            <person name="Sykes S."/>
            <person name="Wortman J."/>
            <person name="Nusbaum C."/>
            <person name="Birren B."/>
        </authorList>
    </citation>
    <scope>NUCLEOTIDE SEQUENCE [LARGE SCALE GENOMIC DNA]</scope>
    <source>
        <strain evidence="2 3">VD048</strain>
    </source>
</reference>
<evidence type="ECO:0000313" key="3">
    <source>
        <dbReference type="Proteomes" id="UP000006960"/>
    </source>
</evidence>
<protein>
    <recommendedName>
        <fullName evidence="1">Thioredoxin domain-containing protein</fullName>
    </recommendedName>
</protein>
<proteinExistence type="predicted"/>
<dbReference type="Pfam" id="PF00085">
    <property type="entry name" value="Thioredoxin"/>
    <property type="match status" value="1"/>
</dbReference>
<dbReference type="PATRIC" id="fig|1053226.3.peg.6084"/>
<organism evidence="2 3">
    <name type="scientific">Bacillus cereus VD048</name>
    <dbReference type="NCBI Taxonomy" id="1053226"/>
    <lineage>
        <taxon>Bacteria</taxon>
        <taxon>Bacillati</taxon>
        <taxon>Bacillota</taxon>
        <taxon>Bacilli</taxon>
        <taxon>Bacillales</taxon>
        <taxon>Bacillaceae</taxon>
        <taxon>Bacillus</taxon>
        <taxon>Bacillus cereus group</taxon>
    </lineage>
</organism>
<comment type="caution">
    <text evidence="2">The sequence shown here is derived from an EMBL/GenBank/DDBJ whole genome shotgun (WGS) entry which is preliminary data.</text>
</comment>
<feature type="domain" description="Thioredoxin" evidence="1">
    <location>
        <begin position="144"/>
        <end position="245"/>
    </location>
</feature>
<name>J8HF16_BACCE</name>
<gene>
    <name evidence="2" type="ORF">IIG_05976</name>
</gene>
<evidence type="ECO:0000313" key="2">
    <source>
        <dbReference type="EMBL" id="EJR24480.1"/>
    </source>
</evidence>
<dbReference type="AlphaFoldDB" id="J8HF16"/>
<dbReference type="Proteomes" id="UP000006960">
    <property type="component" value="Unassembled WGS sequence"/>
</dbReference>